<feature type="compositionally biased region" description="Polar residues" evidence="4">
    <location>
        <begin position="1225"/>
        <end position="1243"/>
    </location>
</feature>
<dbReference type="SUPFAM" id="SSF56024">
    <property type="entry name" value="Phospholipase D/nuclease"/>
    <property type="match status" value="1"/>
</dbReference>
<feature type="region of interest" description="Disordered" evidence="4">
    <location>
        <begin position="1295"/>
        <end position="1559"/>
    </location>
</feature>
<feature type="compositionally biased region" description="Polar residues" evidence="4">
    <location>
        <begin position="1309"/>
        <end position="1327"/>
    </location>
</feature>
<dbReference type="PANTHER" id="PTHR16181:SF16">
    <property type="entry name" value="FAMILY WITH SEQUENCE SIMILARITY 83 MEMBER HA"/>
    <property type="match status" value="1"/>
</dbReference>
<feature type="region of interest" description="Disordered" evidence="4">
    <location>
        <begin position="538"/>
        <end position="594"/>
    </location>
</feature>
<dbReference type="Gene3D" id="3.30.870.10">
    <property type="entry name" value="Endonuclease Chain A"/>
    <property type="match status" value="1"/>
</dbReference>
<dbReference type="PANTHER" id="PTHR16181">
    <property type="entry name" value="PROTEIN FAM83A-RELATED"/>
    <property type="match status" value="1"/>
</dbReference>
<evidence type="ECO:0000313" key="7">
    <source>
        <dbReference type="Proteomes" id="UP000677803"/>
    </source>
</evidence>
<feature type="region of interest" description="Disordered" evidence="4">
    <location>
        <begin position="967"/>
        <end position="1281"/>
    </location>
</feature>
<evidence type="ECO:0000256" key="3">
    <source>
        <dbReference type="ARBA" id="ARBA00022490"/>
    </source>
</evidence>
<evidence type="ECO:0000256" key="4">
    <source>
        <dbReference type="SAM" id="MobiDB-lite"/>
    </source>
</evidence>
<dbReference type="GO" id="GO:0005737">
    <property type="term" value="C:cytoplasm"/>
    <property type="evidence" value="ECO:0007669"/>
    <property type="project" value="UniProtKB-SubCell"/>
</dbReference>
<feature type="domain" description="Scaffolding anchor of CK1" evidence="5">
    <location>
        <begin position="141"/>
        <end position="410"/>
    </location>
</feature>
<dbReference type="GO" id="GO:0019901">
    <property type="term" value="F:protein kinase binding"/>
    <property type="evidence" value="ECO:0007669"/>
    <property type="project" value="TreeGrafter"/>
</dbReference>
<evidence type="ECO:0000256" key="2">
    <source>
        <dbReference type="ARBA" id="ARBA00006937"/>
    </source>
</evidence>
<comment type="subcellular location">
    <subcellularLocation>
        <location evidence="1">Cytoplasm</location>
    </subcellularLocation>
</comment>
<dbReference type="GO" id="GO:0030335">
    <property type="term" value="P:positive regulation of cell migration"/>
    <property type="evidence" value="ECO:0007669"/>
    <property type="project" value="TreeGrafter"/>
</dbReference>
<feature type="compositionally biased region" description="Low complexity" evidence="4">
    <location>
        <begin position="1102"/>
        <end position="1127"/>
    </location>
</feature>
<feature type="compositionally biased region" description="Polar residues" evidence="4">
    <location>
        <begin position="1197"/>
        <end position="1218"/>
    </location>
</feature>
<feature type="compositionally biased region" description="Basic and acidic residues" evidence="4">
    <location>
        <begin position="562"/>
        <end position="573"/>
    </location>
</feature>
<proteinExistence type="inferred from homology"/>
<keyword evidence="3" id="KW-0963">Cytoplasm</keyword>
<feature type="compositionally biased region" description="Low complexity" evidence="4">
    <location>
        <begin position="1386"/>
        <end position="1412"/>
    </location>
</feature>
<gene>
    <name evidence="6" type="ORF">MMEN_LOCUS20858</name>
</gene>
<dbReference type="FunFam" id="3.30.870.10:FF:000004">
    <property type="entry name" value="protein FAM83H isoform X2"/>
    <property type="match status" value="1"/>
</dbReference>
<comment type="similarity">
    <text evidence="2">Belongs to the FAM83 family.</text>
</comment>
<feature type="compositionally biased region" description="Low complexity" evidence="4">
    <location>
        <begin position="761"/>
        <end position="770"/>
    </location>
</feature>
<feature type="compositionally biased region" description="Basic and acidic residues" evidence="4">
    <location>
        <begin position="771"/>
        <end position="794"/>
    </location>
</feature>
<feature type="compositionally biased region" description="Basic and acidic residues" evidence="4">
    <location>
        <begin position="738"/>
        <end position="748"/>
    </location>
</feature>
<feature type="compositionally biased region" description="Low complexity" evidence="4">
    <location>
        <begin position="1005"/>
        <end position="1014"/>
    </location>
</feature>
<dbReference type="InterPro" id="IPR050944">
    <property type="entry name" value="FAM83"/>
</dbReference>
<dbReference type="GO" id="GO:0045095">
    <property type="term" value="C:keratin filament"/>
    <property type="evidence" value="ECO:0007669"/>
    <property type="project" value="TreeGrafter"/>
</dbReference>
<evidence type="ECO:0000313" key="6">
    <source>
        <dbReference type="EMBL" id="CAG6017793.1"/>
    </source>
</evidence>
<evidence type="ECO:0000259" key="5">
    <source>
        <dbReference type="Pfam" id="PF07894"/>
    </source>
</evidence>
<feature type="compositionally biased region" description="Polar residues" evidence="4">
    <location>
        <begin position="1474"/>
        <end position="1494"/>
    </location>
</feature>
<feature type="region of interest" description="Disordered" evidence="4">
    <location>
        <begin position="730"/>
        <end position="794"/>
    </location>
</feature>
<feature type="compositionally biased region" description="Low complexity" evidence="4">
    <location>
        <begin position="812"/>
        <end position="826"/>
    </location>
</feature>
<dbReference type="EMBL" id="CAJRST010039999">
    <property type="protein sequence ID" value="CAG6017793.1"/>
    <property type="molecule type" value="Genomic_DNA"/>
</dbReference>
<protein>
    <submittedName>
        <fullName evidence="6">(Atlantic silverside) hypothetical protein</fullName>
    </submittedName>
</protein>
<dbReference type="GO" id="GO:0007165">
    <property type="term" value="P:signal transduction"/>
    <property type="evidence" value="ECO:0007669"/>
    <property type="project" value="TreeGrafter"/>
</dbReference>
<accession>A0A8S4BYG7</accession>
<dbReference type="GO" id="GO:0045104">
    <property type="term" value="P:intermediate filament cytoskeleton organization"/>
    <property type="evidence" value="ECO:0007669"/>
    <property type="project" value="TreeGrafter"/>
</dbReference>
<feature type="region of interest" description="Disordered" evidence="4">
    <location>
        <begin position="632"/>
        <end position="663"/>
    </location>
</feature>
<name>A0A8S4BYG7_9TELE</name>
<dbReference type="Pfam" id="PF07894">
    <property type="entry name" value="SACK1"/>
    <property type="match status" value="1"/>
</dbReference>
<feature type="compositionally biased region" description="Basic and acidic residues" evidence="4">
    <location>
        <begin position="1530"/>
        <end position="1543"/>
    </location>
</feature>
<organism evidence="6 7">
    <name type="scientific">Menidia menidia</name>
    <name type="common">Atlantic silverside</name>
    <dbReference type="NCBI Taxonomy" id="238744"/>
    <lineage>
        <taxon>Eukaryota</taxon>
        <taxon>Metazoa</taxon>
        <taxon>Chordata</taxon>
        <taxon>Craniata</taxon>
        <taxon>Vertebrata</taxon>
        <taxon>Euteleostomi</taxon>
        <taxon>Actinopterygii</taxon>
        <taxon>Neopterygii</taxon>
        <taxon>Teleostei</taxon>
        <taxon>Neoteleostei</taxon>
        <taxon>Acanthomorphata</taxon>
        <taxon>Ovalentaria</taxon>
        <taxon>Atherinomorphae</taxon>
        <taxon>Atheriniformes</taxon>
        <taxon>Atherinopsidae</taxon>
        <taxon>Menidiinae</taxon>
        <taxon>Menidia</taxon>
    </lineage>
</organism>
<evidence type="ECO:0000256" key="1">
    <source>
        <dbReference type="ARBA" id="ARBA00004496"/>
    </source>
</evidence>
<dbReference type="GO" id="GO:1990254">
    <property type="term" value="F:keratin filament binding"/>
    <property type="evidence" value="ECO:0007669"/>
    <property type="project" value="TreeGrafter"/>
</dbReference>
<dbReference type="InterPro" id="IPR012461">
    <property type="entry name" value="SACK1"/>
</dbReference>
<dbReference type="GO" id="GO:0044380">
    <property type="term" value="P:protein localization to cytoskeleton"/>
    <property type="evidence" value="ECO:0007669"/>
    <property type="project" value="TreeGrafter"/>
</dbReference>
<comment type="caution">
    <text evidence="6">The sequence shown here is derived from an EMBL/GenBank/DDBJ whole genome shotgun (WGS) entry which is preliminary data.</text>
</comment>
<feature type="compositionally biased region" description="Basic and acidic residues" evidence="4">
    <location>
        <begin position="880"/>
        <end position="900"/>
    </location>
</feature>
<feature type="compositionally biased region" description="Basic and acidic residues" evidence="4">
    <location>
        <begin position="1434"/>
        <end position="1459"/>
    </location>
</feature>
<feature type="compositionally biased region" description="Basic and acidic residues" evidence="4">
    <location>
        <begin position="967"/>
        <end position="984"/>
    </location>
</feature>
<sequence>MSIWSRSCVAIIAVSQGGRCVFLRFMWVIQAHRSTLPSGLRGEREPVENLGVWWPSASLRVDPRPASKTGLVPTLTGSQRQGEHLEPRVGVFSFQRKWRGDFSLFRPPLDASDPSARVIGSYLTQNCSMARRSQCSSAGDNPLDPNYLPPHYREEYRLAIDALIEEDVEGYYQFLLKADVVDFLSDSEIRYIQNSVQAPKQSGQPELHFLDRADDGSSDTYWPIHSDQEVPGLDLGWPQMHPFIGPTEVITLINPPEPDMPSIKEQARRLIKNAQQVVAVVMDVFTDVDMFADILNAAQRSVAVYVLLDEQNAHRFVNMAANCRVDLQSIPFLCVRTVGGITYQCRTGKSLKGQMMDRFLLTDCRAVLSGNYSFMWSFEKLHRCMAHLFLGQLVTTFDEEFRILFAQSQPLVLEPAPAPVEDLGLLHKRQYPNERVPLYREPRKFLSVDQTDERGRHSYDERQEGDWRMMALKRQESLRGPADIYSRLSAQQSRADPCFDQGPSRIAMLENPSLKRHSYAEGAPGKYSFLQQGMPDSEPHLKHFYRGQQPYQGPGPDVEYSGYEKFRNPDYHPTDQYPEPGLPQDAQPPETFDPVLNYLSSTRNLDFEQSSHMADLPFSSSHQRRLSLDQPHVFQTSPTPSNSADQKPFLLDPAADRKDPTVKQGLRNWRISSYLSAYENPREEGLPVAPDVFEEPPNPMQKIAPGTDVSAPKIPNVREFKVSTINRVSQMPSYAKTASREQPKKLLDEPSAAGADPKRTPTPSELSSSTEGEKTEEAEQKEPKSTVLRREDSFKRNYNAALQRSSRLRSSLIFSSLDQQQSPQEADQQDEPGEKNETAHTKTPFVSHVLGQRRPATREPIEWSKYIKPATFDGSSAEASKADDGEAVKSEDANDTKDPGAQDPLKPAHVKQDSPPPATPQPKLSEAEMAKTDQPFQPPKPFMPTQPFIDMNDPDNRLMFFKELAAKRKAEKRKEEEARAKLLAEVENAASCQKTEPPPKETSESEGSSENTGPAGEVRKATEASLFSDVGQHTRKREGLVDKASHTPQSCGERGDVDSRLDTGLQTCPSNPAEECRPFGVESGNPPPVSEAIDERDGPKLVSASEESVSVISSSVEVPSSLTSEVETQNPDSEPDAESSTPIQLRESSCDQTPLDSGSQISPSSPRGTLPSDTVKEDSISDYCPSMKSPNGFKTGVQASVSPLRQASSQSFEETSGGLTPLDSAPQSAPDTTHLGSDITVTEENYKEHSATTPSAEAEESEAVGSFKDNGTDSVSLHLGPESGALLGASVFEPSSASAAAKSPTQPPVSETTGSLFSTDFPSNAAQLETPASPLDSPRHSAFPHHLNLTGPDGLRTEASDQSLSPQAEKALADISALDGLSDKNPSSSETGPESEESPSGPAEPASEASAELDLPCRTAESPAPAPCTSPDGSRAEDEVLDTDQSRPDKLEVKADEPAKQSTAEPADAAASKQAKSGQCRYHSSTANVISSSNLRDDTKLLLEQISANCQSRSESTKESPVTDDEKEDEADKHAQKEKERGFRALSRGQPKSSQEREKLLERIQCMRKERKVYSRFEMAP</sequence>
<feature type="compositionally biased region" description="Low complexity" evidence="4">
    <location>
        <begin position="1295"/>
        <end position="1304"/>
    </location>
</feature>
<feature type="compositionally biased region" description="Polar residues" evidence="4">
    <location>
        <begin position="1128"/>
        <end position="1167"/>
    </location>
</feature>
<feature type="region of interest" description="Disordered" evidence="4">
    <location>
        <begin position="812"/>
        <end position="954"/>
    </location>
</feature>
<dbReference type="OrthoDB" id="9832446at2759"/>
<reference evidence="6" key="1">
    <citation type="submission" date="2021-05" db="EMBL/GenBank/DDBJ databases">
        <authorList>
            <person name="Tigano A."/>
        </authorList>
    </citation>
    <scope>NUCLEOTIDE SEQUENCE</scope>
</reference>
<dbReference type="Proteomes" id="UP000677803">
    <property type="component" value="Unassembled WGS sequence"/>
</dbReference>
<keyword evidence="7" id="KW-1185">Reference proteome</keyword>
<feature type="region of interest" description="Disordered" evidence="4">
    <location>
        <begin position="694"/>
        <end position="714"/>
    </location>
</feature>
<feature type="compositionally biased region" description="Polar residues" evidence="4">
    <location>
        <begin position="633"/>
        <end position="645"/>
    </location>
</feature>